<reference evidence="2" key="1">
    <citation type="submission" date="2021-02" db="EMBL/GenBank/DDBJ databases">
        <authorList>
            <person name="Nowell W R."/>
        </authorList>
    </citation>
    <scope>NUCLEOTIDE SEQUENCE</scope>
</reference>
<gene>
    <name evidence="2" type="ORF">GPM918_LOCUS43659</name>
    <name evidence="3" type="ORF">SRO942_LOCUS45212</name>
</gene>
<dbReference type="EMBL" id="CAJNOQ010040335">
    <property type="protein sequence ID" value="CAF1619715.1"/>
    <property type="molecule type" value="Genomic_DNA"/>
</dbReference>
<accession>A0A816C3Y0</accession>
<comment type="caution">
    <text evidence="2">The sequence shown here is derived from an EMBL/GenBank/DDBJ whole genome shotgun (WGS) entry which is preliminary data.</text>
</comment>
<evidence type="ECO:0000313" key="2">
    <source>
        <dbReference type="EMBL" id="CAF1619715.1"/>
    </source>
</evidence>
<dbReference type="Proteomes" id="UP000681722">
    <property type="component" value="Unassembled WGS sequence"/>
</dbReference>
<feature type="compositionally biased region" description="Low complexity" evidence="1">
    <location>
        <begin position="46"/>
        <end position="57"/>
    </location>
</feature>
<name>A0A816C3Y0_9BILA</name>
<keyword evidence="4" id="KW-1185">Reference proteome</keyword>
<sequence length="109" mass="12351">NSSFRNQRSFVNPLQKSNLSNTHPSANRNQPSSSNKTEQQNRYLQKSSTTSSKFNSNYPFGPCKVCGLTNHRSIAWFYRKQLDGLIAAVVMPSVIGNTHHIFISWPVDH</sequence>
<feature type="region of interest" description="Disordered" evidence="1">
    <location>
        <begin position="1"/>
        <end position="57"/>
    </location>
</feature>
<evidence type="ECO:0000313" key="4">
    <source>
        <dbReference type="Proteomes" id="UP000663829"/>
    </source>
</evidence>
<dbReference type="Proteomes" id="UP000663829">
    <property type="component" value="Unassembled WGS sequence"/>
</dbReference>
<evidence type="ECO:0000313" key="3">
    <source>
        <dbReference type="EMBL" id="CAF4508903.1"/>
    </source>
</evidence>
<feature type="compositionally biased region" description="Polar residues" evidence="1">
    <location>
        <begin position="1"/>
        <end position="45"/>
    </location>
</feature>
<dbReference type="EMBL" id="CAJOBC010107438">
    <property type="protein sequence ID" value="CAF4508903.1"/>
    <property type="molecule type" value="Genomic_DNA"/>
</dbReference>
<evidence type="ECO:0000256" key="1">
    <source>
        <dbReference type="SAM" id="MobiDB-lite"/>
    </source>
</evidence>
<dbReference type="AlphaFoldDB" id="A0A816C3Y0"/>
<feature type="non-terminal residue" evidence="2">
    <location>
        <position position="1"/>
    </location>
</feature>
<proteinExistence type="predicted"/>
<organism evidence="2 4">
    <name type="scientific">Didymodactylos carnosus</name>
    <dbReference type="NCBI Taxonomy" id="1234261"/>
    <lineage>
        <taxon>Eukaryota</taxon>
        <taxon>Metazoa</taxon>
        <taxon>Spiralia</taxon>
        <taxon>Gnathifera</taxon>
        <taxon>Rotifera</taxon>
        <taxon>Eurotatoria</taxon>
        <taxon>Bdelloidea</taxon>
        <taxon>Philodinida</taxon>
        <taxon>Philodinidae</taxon>
        <taxon>Didymodactylos</taxon>
    </lineage>
</organism>
<protein>
    <submittedName>
        <fullName evidence="2">Uncharacterized protein</fullName>
    </submittedName>
</protein>